<dbReference type="CDD" id="cd11326">
    <property type="entry name" value="AmyAc_Glg_debranch"/>
    <property type="match status" value="1"/>
</dbReference>
<dbReference type="SUPFAM" id="SSF81296">
    <property type="entry name" value="E set domains"/>
    <property type="match status" value="1"/>
</dbReference>
<dbReference type="GO" id="GO:0004135">
    <property type="term" value="F:amylo-alpha-1,6-glucosidase activity"/>
    <property type="evidence" value="ECO:0007669"/>
    <property type="project" value="InterPro"/>
</dbReference>
<proteinExistence type="inferred from homology"/>
<comment type="caution">
    <text evidence="6">The sequence shown here is derived from an EMBL/GenBank/DDBJ whole genome shotgun (WGS) entry which is preliminary data.</text>
</comment>
<dbReference type="EMBL" id="CAJPUY010000012">
    <property type="protein sequence ID" value="CAG2146855.1"/>
    <property type="molecule type" value="Genomic_DNA"/>
</dbReference>
<feature type="compositionally biased region" description="Basic and acidic residues" evidence="4">
    <location>
        <begin position="473"/>
        <end position="485"/>
    </location>
</feature>
<keyword evidence="3 6" id="KW-0326">Glycosidase</keyword>
<evidence type="ECO:0000313" key="6">
    <source>
        <dbReference type="EMBL" id="CAG2146855.1"/>
    </source>
</evidence>
<feature type="compositionally biased region" description="Pro residues" evidence="4">
    <location>
        <begin position="719"/>
        <end position="732"/>
    </location>
</feature>
<dbReference type="SMART" id="SM00642">
    <property type="entry name" value="Aamy"/>
    <property type="match status" value="1"/>
</dbReference>
<protein>
    <submittedName>
        <fullName evidence="6">Glycogen operon protein GlgX</fullName>
        <ecNumber evidence="6">3.2.1.-</ecNumber>
    </submittedName>
</protein>
<dbReference type="EC" id="3.2.1.-" evidence="6"/>
<evidence type="ECO:0000256" key="4">
    <source>
        <dbReference type="SAM" id="MobiDB-lite"/>
    </source>
</evidence>
<organism evidence="6 7">
    <name type="scientific">Cupriavidus yeoncheonensis</name>
    <dbReference type="NCBI Taxonomy" id="1462994"/>
    <lineage>
        <taxon>Bacteria</taxon>
        <taxon>Pseudomonadati</taxon>
        <taxon>Pseudomonadota</taxon>
        <taxon>Betaproteobacteria</taxon>
        <taxon>Burkholderiales</taxon>
        <taxon>Burkholderiaceae</taxon>
        <taxon>Cupriavidus</taxon>
    </lineage>
</organism>
<dbReference type="GO" id="GO:0005980">
    <property type="term" value="P:glycogen catabolic process"/>
    <property type="evidence" value="ECO:0007669"/>
    <property type="project" value="InterPro"/>
</dbReference>
<comment type="similarity">
    <text evidence="1">Belongs to the glycosyl hydrolase 13 family.</text>
</comment>
<dbReference type="Pfam" id="PF02922">
    <property type="entry name" value="CBM_48"/>
    <property type="match status" value="1"/>
</dbReference>
<feature type="region of interest" description="Disordered" evidence="4">
    <location>
        <begin position="717"/>
        <end position="739"/>
    </location>
</feature>
<feature type="domain" description="Glycosyl hydrolase family 13 catalytic" evidence="5">
    <location>
        <begin position="143"/>
        <end position="581"/>
    </location>
</feature>
<dbReference type="Gene3D" id="2.60.40.1180">
    <property type="entry name" value="Golgi alpha-mannosidase II"/>
    <property type="match status" value="1"/>
</dbReference>
<dbReference type="InterPro" id="IPR017853">
    <property type="entry name" value="GH"/>
</dbReference>
<dbReference type="InterPro" id="IPR044505">
    <property type="entry name" value="GlgX_Isoamylase_N_E_set"/>
</dbReference>
<reference evidence="6" key="1">
    <citation type="submission" date="2021-03" db="EMBL/GenBank/DDBJ databases">
        <authorList>
            <person name="Peeters C."/>
        </authorList>
    </citation>
    <scope>NUCLEOTIDE SEQUENCE</scope>
    <source>
        <strain evidence="6">LMG 31506</strain>
    </source>
</reference>
<evidence type="ECO:0000256" key="3">
    <source>
        <dbReference type="ARBA" id="ARBA00023295"/>
    </source>
</evidence>
<dbReference type="Proteomes" id="UP000672934">
    <property type="component" value="Unassembled WGS sequence"/>
</dbReference>
<sequence length="739" mass="81869">MALQAADRLLAGKPYPLGAQWDGLGVNFAVFSANAARIDLCLFSGNGRKELSRMPLPECTDEIWHGYLPNAALGTLYGYRAFGPYDPARGHRFNSHKLLLDPYARQLSGPVRWSDALFGYRLHSARGDLTPDRRDSAPTMPKGVVVDESFHWGNDRPPDVPWQDTVLYEAHLRGVSMLREDVLPHLRGTFAALCDQRFLDHLLDLGVTAVELLPVHAILQDRFLLERGLRNYWGYNTLSYFAPEPSYLATSQLHELKVAVRRLHAAGIEVILDVVYNHTCEGNEFGPTVSWRGLDNASYYHLVPGDERRYLNDTGCGNMLNLPHPRVLQMVLDSLRYWVECYHVDGFRFDLGSTLGRDHNGFDPDATFFGAVLQDPVLSRVKLISEPWDLGPGGYQLGNQPPGFAEWNDKFRDSVRRYWRGDAGQRGELAARLAGSADLFDRRHRRPWSSVNFITAHDGFTLADLVSYSGKHNEANGEDNRDGTDNNHSANWSPDGSVEGPTDDPAILELRARVARAMMATLLLAEGTPMLTAGDEFGRSQAGNNNAYCQDNALSWLDWKQSQTPQGQTLQEMVRRLLSLRRRLYALGAHRFAHGNHEPVPGIGDIAWFDTAGQPPSPEAWADPDIRTLALRRAERAELARRSLRGGQGGQGGPAQVTLVLLNAGDTDAVFHLPEPALDWQRLFDSSQPELPEAGLPVAGATLQAVPAHALVLLAAQAEPPPHARPATPPHSIPQEPDA</sequence>
<dbReference type="Gene3D" id="3.20.20.80">
    <property type="entry name" value="Glycosidases"/>
    <property type="match status" value="1"/>
</dbReference>
<feature type="region of interest" description="Disordered" evidence="4">
    <location>
        <begin position="473"/>
        <end position="503"/>
    </location>
</feature>
<dbReference type="AlphaFoldDB" id="A0A916IWR5"/>
<evidence type="ECO:0000313" key="7">
    <source>
        <dbReference type="Proteomes" id="UP000672934"/>
    </source>
</evidence>
<dbReference type="InterPro" id="IPR013780">
    <property type="entry name" value="Glyco_hydro_b"/>
</dbReference>
<evidence type="ECO:0000259" key="5">
    <source>
        <dbReference type="SMART" id="SM00642"/>
    </source>
</evidence>
<name>A0A916IWR5_9BURK</name>
<dbReference type="SUPFAM" id="SSF51445">
    <property type="entry name" value="(Trans)glycosidases"/>
    <property type="match status" value="1"/>
</dbReference>
<gene>
    <name evidence="6" type="primary">glgX</name>
    <name evidence="6" type="ORF">LMG31506_03487</name>
</gene>
<evidence type="ECO:0000256" key="2">
    <source>
        <dbReference type="ARBA" id="ARBA00022801"/>
    </source>
</evidence>
<dbReference type="InterPro" id="IPR011837">
    <property type="entry name" value="Glycogen_debranch_GlgX"/>
</dbReference>
<dbReference type="CDD" id="cd02856">
    <property type="entry name" value="E_set_GDE_Isoamylase_N"/>
    <property type="match status" value="1"/>
</dbReference>
<dbReference type="RefSeq" id="WP_211948424.1">
    <property type="nucleotide sequence ID" value="NZ_CAJPUY010000012.1"/>
</dbReference>
<evidence type="ECO:0000256" key="1">
    <source>
        <dbReference type="ARBA" id="ARBA00008061"/>
    </source>
</evidence>
<dbReference type="InterPro" id="IPR014756">
    <property type="entry name" value="Ig_E-set"/>
</dbReference>
<dbReference type="Gene3D" id="2.60.40.10">
    <property type="entry name" value="Immunoglobulins"/>
    <property type="match status" value="1"/>
</dbReference>
<dbReference type="SUPFAM" id="SSF51011">
    <property type="entry name" value="Glycosyl hydrolase domain"/>
    <property type="match status" value="1"/>
</dbReference>
<dbReference type="NCBIfam" id="TIGR02100">
    <property type="entry name" value="glgX_debranch"/>
    <property type="match status" value="1"/>
</dbReference>
<dbReference type="InterPro" id="IPR006047">
    <property type="entry name" value="GH13_cat_dom"/>
</dbReference>
<dbReference type="PANTHER" id="PTHR43002">
    <property type="entry name" value="GLYCOGEN DEBRANCHING ENZYME"/>
    <property type="match status" value="1"/>
</dbReference>
<dbReference type="InterPro" id="IPR013783">
    <property type="entry name" value="Ig-like_fold"/>
</dbReference>
<accession>A0A916IWR5</accession>
<dbReference type="InterPro" id="IPR004193">
    <property type="entry name" value="Glyco_hydro_13_N"/>
</dbReference>
<dbReference type="Pfam" id="PF00128">
    <property type="entry name" value="Alpha-amylase"/>
    <property type="match status" value="1"/>
</dbReference>
<keyword evidence="7" id="KW-1185">Reference proteome</keyword>
<keyword evidence="2 6" id="KW-0378">Hydrolase</keyword>